<keyword evidence="2" id="KW-1003">Cell membrane</keyword>
<dbReference type="NCBIfam" id="NF007014">
    <property type="entry name" value="PRK09478.1"/>
    <property type="match status" value="1"/>
</dbReference>
<dbReference type="PATRIC" id="fig|883114.3.peg.1666"/>
<feature type="transmembrane region" description="Helical" evidence="6">
    <location>
        <begin position="308"/>
        <end position="332"/>
    </location>
</feature>
<protein>
    <submittedName>
        <fullName evidence="7">Uncharacterized protein</fullName>
    </submittedName>
</protein>
<evidence type="ECO:0000313" key="7">
    <source>
        <dbReference type="EMBL" id="EHR32055.1"/>
    </source>
</evidence>
<evidence type="ECO:0000256" key="1">
    <source>
        <dbReference type="ARBA" id="ARBA00004651"/>
    </source>
</evidence>
<feature type="transmembrane region" description="Helical" evidence="6">
    <location>
        <begin position="54"/>
        <end position="71"/>
    </location>
</feature>
<accession>H3NQQ8</accession>
<dbReference type="GO" id="GO:0005886">
    <property type="term" value="C:plasma membrane"/>
    <property type="evidence" value="ECO:0007669"/>
    <property type="project" value="UniProtKB-SubCell"/>
</dbReference>
<evidence type="ECO:0000256" key="2">
    <source>
        <dbReference type="ARBA" id="ARBA00022475"/>
    </source>
</evidence>
<proteinExistence type="predicted"/>
<feature type="transmembrane region" description="Helical" evidence="6">
    <location>
        <begin position="15"/>
        <end position="34"/>
    </location>
</feature>
<keyword evidence="8" id="KW-1185">Reference proteome</keyword>
<comment type="caution">
    <text evidence="7">The sequence shown here is derived from an EMBL/GenBank/DDBJ whole genome shotgun (WGS) entry which is preliminary data.</text>
</comment>
<dbReference type="GeneID" id="96999605"/>
<keyword evidence="4 6" id="KW-1133">Transmembrane helix</keyword>
<comment type="subcellular location">
    <subcellularLocation>
        <location evidence="1">Cell membrane</location>
        <topology evidence="1">Multi-pass membrane protein</topology>
    </subcellularLocation>
</comment>
<dbReference type="RefSeq" id="WP_005399184.1">
    <property type="nucleotide sequence ID" value="NZ_JH601088.1"/>
</dbReference>
<dbReference type="AlphaFoldDB" id="H3NQQ8"/>
<dbReference type="PANTHER" id="PTHR32196:SF18">
    <property type="entry name" value="GALACTOSE_METHYL GALACTOSIDE IMPORT PERMEASE PROTEIN MGLC"/>
    <property type="match status" value="1"/>
</dbReference>
<name>H3NQQ8_9FIRM</name>
<organism evidence="7 8">
    <name type="scientific">Helcococcus kunzii ATCC 51366</name>
    <dbReference type="NCBI Taxonomy" id="883114"/>
    <lineage>
        <taxon>Bacteria</taxon>
        <taxon>Bacillati</taxon>
        <taxon>Bacillota</taxon>
        <taxon>Tissierellia</taxon>
        <taxon>Tissierellales</taxon>
        <taxon>Peptoniphilaceae</taxon>
        <taxon>Helcococcus</taxon>
    </lineage>
</organism>
<keyword evidence="5 6" id="KW-0472">Membrane</keyword>
<feature type="transmembrane region" description="Helical" evidence="6">
    <location>
        <begin position="273"/>
        <end position="301"/>
    </location>
</feature>
<gene>
    <name evidence="7" type="ORF">HMPREF9709_01669</name>
</gene>
<evidence type="ECO:0000256" key="3">
    <source>
        <dbReference type="ARBA" id="ARBA00022692"/>
    </source>
</evidence>
<feature type="transmembrane region" description="Helical" evidence="6">
    <location>
        <begin position="183"/>
        <end position="206"/>
    </location>
</feature>
<dbReference type="OrthoDB" id="9813906at2"/>
<feature type="transmembrane region" description="Helical" evidence="6">
    <location>
        <begin position="236"/>
        <end position="253"/>
    </location>
</feature>
<sequence>MENVNKKKKFDIKEFFIENGLIIVILCLIAYIIIKEPSFLSIVNIINMLSQASTKLIMSLGVGGLIILAGTDLSSGRILGMTAAVSTALLQSASMSQKYFPNLPEMPIIVGFLAAIIVGGLFGLLNGFGVAKLKIHAFIATLGTQLIVYSLLQAFISASPWGAQPLSGFKESYRNLVVGRLNLGFIEIPYLVIYAFVACAIMWVIWNKTVLGKNMYAIGGNPEAAQVSGINVERNIMILFVIAGIMYGIAGFLEAPRIGNANIVTGTNYDLDAIAACVIGGVSFSGGVGKISGIVLGTILLQVINYGLVFIGIHSYWILLIKGVLIIAAVAIDSRKYIQKK</sequence>
<dbReference type="InterPro" id="IPR001851">
    <property type="entry name" value="ABC_transp_permease"/>
</dbReference>
<evidence type="ECO:0000256" key="6">
    <source>
        <dbReference type="SAM" id="Phobius"/>
    </source>
</evidence>
<dbReference type="Pfam" id="PF02653">
    <property type="entry name" value="BPD_transp_2"/>
    <property type="match status" value="1"/>
</dbReference>
<dbReference type="GO" id="GO:0022857">
    <property type="term" value="F:transmembrane transporter activity"/>
    <property type="evidence" value="ECO:0007669"/>
    <property type="project" value="InterPro"/>
</dbReference>
<keyword evidence="3 6" id="KW-0812">Transmembrane</keyword>
<evidence type="ECO:0000256" key="4">
    <source>
        <dbReference type="ARBA" id="ARBA00022989"/>
    </source>
</evidence>
<dbReference type="Proteomes" id="UP000004191">
    <property type="component" value="Unassembled WGS sequence"/>
</dbReference>
<dbReference type="HOGENOM" id="CLU_028880_1_0_9"/>
<evidence type="ECO:0000313" key="8">
    <source>
        <dbReference type="Proteomes" id="UP000004191"/>
    </source>
</evidence>
<feature type="transmembrane region" description="Helical" evidence="6">
    <location>
        <begin position="106"/>
        <end position="125"/>
    </location>
</feature>
<dbReference type="CDD" id="cd06579">
    <property type="entry name" value="TM_PBP1_transp_AraH_like"/>
    <property type="match status" value="1"/>
</dbReference>
<dbReference type="eggNOG" id="COG4211">
    <property type="taxonomic scope" value="Bacteria"/>
</dbReference>
<reference evidence="7 8" key="1">
    <citation type="submission" date="2012-01" db="EMBL/GenBank/DDBJ databases">
        <title>The Genome Sequence of Helcococcus kunzii ATCC 51366.</title>
        <authorList>
            <consortium name="The Broad Institute Genome Sequencing Platform"/>
            <person name="Earl A."/>
            <person name="Ward D."/>
            <person name="Feldgarden M."/>
            <person name="Gevers D."/>
            <person name="Huys G."/>
            <person name="Young S.K."/>
            <person name="Zeng Q."/>
            <person name="Gargeya S."/>
            <person name="Fitzgerald M."/>
            <person name="Haas B."/>
            <person name="Abouelleil A."/>
            <person name="Alvarado L."/>
            <person name="Arachchi H.M."/>
            <person name="Berlin A."/>
            <person name="Chapman S.B."/>
            <person name="Gearin G."/>
            <person name="Goldberg J."/>
            <person name="Griggs A."/>
            <person name="Gujja S."/>
            <person name="Hansen M."/>
            <person name="Heiman D."/>
            <person name="Howarth C."/>
            <person name="Larimer J."/>
            <person name="Lui A."/>
            <person name="MacDonald P.J.P."/>
            <person name="McCowen C."/>
            <person name="Montmayeur A."/>
            <person name="Murphy C."/>
            <person name="Neiman D."/>
            <person name="Pearson M."/>
            <person name="Priest M."/>
            <person name="Roberts A."/>
            <person name="Saif S."/>
            <person name="Shea T."/>
            <person name="Sisk P."/>
            <person name="Stolte C."/>
            <person name="Sykes S."/>
            <person name="Wortman J."/>
            <person name="Nusbaum C."/>
            <person name="Birren B."/>
        </authorList>
    </citation>
    <scope>NUCLEOTIDE SEQUENCE [LARGE SCALE GENOMIC DNA]</scope>
    <source>
        <strain evidence="7 8">ATCC 51366</strain>
    </source>
</reference>
<dbReference type="EMBL" id="AGEI01000031">
    <property type="protein sequence ID" value="EHR32055.1"/>
    <property type="molecule type" value="Genomic_DNA"/>
</dbReference>
<evidence type="ECO:0000256" key="5">
    <source>
        <dbReference type="ARBA" id="ARBA00023136"/>
    </source>
</evidence>
<dbReference type="PANTHER" id="PTHR32196">
    <property type="entry name" value="ABC TRANSPORTER PERMEASE PROTEIN YPHD-RELATED-RELATED"/>
    <property type="match status" value="1"/>
</dbReference>
<dbReference type="STRING" id="883114.HMPREF9709_01669"/>
<feature type="transmembrane region" description="Helical" evidence="6">
    <location>
        <begin position="78"/>
        <end position="94"/>
    </location>
</feature>